<evidence type="ECO:0000259" key="2">
    <source>
        <dbReference type="Pfam" id="PF00582"/>
    </source>
</evidence>
<dbReference type="CDD" id="cd00293">
    <property type="entry name" value="USP-like"/>
    <property type="match status" value="1"/>
</dbReference>
<reference evidence="4" key="1">
    <citation type="journal article" date="2019" name="Int. J. Syst. Evol. Microbiol.">
        <title>The Global Catalogue of Microorganisms (GCM) 10K type strain sequencing project: providing services to taxonomists for standard genome sequencing and annotation.</title>
        <authorList>
            <consortium name="The Broad Institute Genomics Platform"/>
            <consortium name="The Broad Institute Genome Sequencing Center for Infectious Disease"/>
            <person name="Wu L."/>
            <person name="Ma J."/>
        </authorList>
    </citation>
    <scope>NUCLEOTIDE SEQUENCE [LARGE SCALE GENOMIC DNA]</scope>
    <source>
        <strain evidence="4">JCM 18054</strain>
    </source>
</reference>
<organism evidence="3 4">
    <name type="scientific">Amycolatopsis dongchuanensis</name>
    <dbReference type="NCBI Taxonomy" id="1070866"/>
    <lineage>
        <taxon>Bacteria</taxon>
        <taxon>Bacillati</taxon>
        <taxon>Actinomycetota</taxon>
        <taxon>Actinomycetes</taxon>
        <taxon>Pseudonocardiales</taxon>
        <taxon>Pseudonocardiaceae</taxon>
        <taxon>Amycolatopsis</taxon>
    </lineage>
</organism>
<evidence type="ECO:0000313" key="4">
    <source>
        <dbReference type="Proteomes" id="UP001500192"/>
    </source>
</evidence>
<evidence type="ECO:0000256" key="1">
    <source>
        <dbReference type="ARBA" id="ARBA00008791"/>
    </source>
</evidence>
<proteinExistence type="inferred from homology"/>
<gene>
    <name evidence="3" type="ORF">GCM10023214_74450</name>
</gene>
<dbReference type="Gene3D" id="3.40.50.620">
    <property type="entry name" value="HUPs"/>
    <property type="match status" value="2"/>
</dbReference>
<dbReference type="PANTHER" id="PTHR46268">
    <property type="entry name" value="STRESS RESPONSE PROTEIN NHAX"/>
    <property type="match status" value="1"/>
</dbReference>
<dbReference type="PANTHER" id="PTHR46268:SF6">
    <property type="entry name" value="UNIVERSAL STRESS PROTEIN UP12"/>
    <property type="match status" value="1"/>
</dbReference>
<dbReference type="InterPro" id="IPR006015">
    <property type="entry name" value="Universal_stress_UspA"/>
</dbReference>
<dbReference type="InterPro" id="IPR006016">
    <property type="entry name" value="UspA"/>
</dbReference>
<feature type="domain" description="UspA" evidence="2">
    <location>
        <begin position="159"/>
        <end position="278"/>
    </location>
</feature>
<dbReference type="PRINTS" id="PR01438">
    <property type="entry name" value="UNVRSLSTRESS"/>
</dbReference>
<dbReference type="SUPFAM" id="SSF52402">
    <property type="entry name" value="Adenine nucleotide alpha hydrolases-like"/>
    <property type="match status" value="2"/>
</dbReference>
<dbReference type="Proteomes" id="UP001500192">
    <property type="component" value="Unassembled WGS sequence"/>
</dbReference>
<accession>A0ABP8VQU6</accession>
<feature type="domain" description="UspA" evidence="2">
    <location>
        <begin position="8"/>
        <end position="146"/>
    </location>
</feature>
<comment type="similarity">
    <text evidence="1">Belongs to the universal stress protein A family.</text>
</comment>
<name>A0ABP8VQU6_9PSEU</name>
<dbReference type="Pfam" id="PF00582">
    <property type="entry name" value="Usp"/>
    <property type="match status" value="2"/>
</dbReference>
<comment type="caution">
    <text evidence="3">The sequence shown here is derived from an EMBL/GenBank/DDBJ whole genome shotgun (WGS) entry which is preliminary data.</text>
</comment>
<keyword evidence="4" id="KW-1185">Reference proteome</keyword>
<evidence type="ECO:0000313" key="3">
    <source>
        <dbReference type="EMBL" id="GAA4669131.1"/>
    </source>
</evidence>
<sequence length="279" mass="28970">MTTEPSRRTVVAGIDGSPSALRAVQWAAREAARRDAVLLVLHACFVPSPEPYTPVRLPRTYGDTLLELSAEWLAEAEKAAHEAAPQVSVQTAQRTGLARDHLLRAAESAELLVVGSRGLGGLAGALLGSVAAELTAQAPCPVVLVRGRTPDLAPPETGPVVAGADGSPQCARAVGFAFEMAAAAGEPLVVVHAAHRAGVSLPPEARRQVEDAQRRYPGVPVHERITQERPVRALVTVAADARLVVVGSRGRGGFAGLALGSTSHGVLRHAPYPVAVVRG</sequence>
<dbReference type="RefSeq" id="WP_346056606.1">
    <property type="nucleotide sequence ID" value="NZ_BAABIB010000162.1"/>
</dbReference>
<dbReference type="InterPro" id="IPR014729">
    <property type="entry name" value="Rossmann-like_a/b/a_fold"/>
</dbReference>
<dbReference type="EMBL" id="BAABIB010000162">
    <property type="protein sequence ID" value="GAA4669131.1"/>
    <property type="molecule type" value="Genomic_DNA"/>
</dbReference>
<protein>
    <submittedName>
        <fullName evidence="3">Universal stress protein</fullName>
    </submittedName>
</protein>